<name>D8PGJ3_9BACT</name>
<gene>
    <name evidence="4" type="ORF">NIDE2674</name>
</gene>
<dbReference type="EMBL" id="FP929003">
    <property type="protein sequence ID" value="CBK42380.1"/>
    <property type="molecule type" value="Genomic_DNA"/>
</dbReference>
<dbReference type="OrthoDB" id="9787830at2"/>
<keyword evidence="2" id="KW-0472">Membrane</keyword>
<proteinExistence type="predicted"/>
<keyword evidence="5" id="KW-1185">Reference proteome</keyword>
<evidence type="ECO:0000256" key="1">
    <source>
        <dbReference type="ARBA" id="ARBA00022729"/>
    </source>
</evidence>
<evidence type="ECO:0000313" key="4">
    <source>
        <dbReference type="EMBL" id="CBK42380.1"/>
    </source>
</evidence>
<dbReference type="PANTHER" id="PTHR30535">
    <property type="entry name" value="VITAMIN B12-BINDING PROTEIN"/>
    <property type="match status" value="1"/>
</dbReference>
<reference evidence="4 5" key="1">
    <citation type="journal article" date="2010" name="Proc. Natl. Acad. Sci. U.S.A.">
        <title>A Nitrospira metagenome illuminates the physiology and evolution of globally important nitrite-oxidizing bacteria.</title>
        <authorList>
            <person name="Lucker S."/>
            <person name="Wagner M."/>
            <person name="Maixner F."/>
            <person name="Pelletier E."/>
            <person name="Koch H."/>
            <person name="Vacherie B."/>
            <person name="Rattei T."/>
            <person name="Sinninghe Damste J."/>
            <person name="Spieck E."/>
            <person name="Le Paslier D."/>
            <person name="Daims H."/>
        </authorList>
    </citation>
    <scope>NUCLEOTIDE SEQUENCE [LARGE SCALE GENOMIC DNA]</scope>
</reference>
<accession>D8PGJ3</accession>
<dbReference type="SUPFAM" id="SSF53807">
    <property type="entry name" value="Helical backbone' metal receptor"/>
    <property type="match status" value="1"/>
</dbReference>
<keyword evidence="2" id="KW-1133">Transmembrane helix</keyword>
<organism evidence="4 5">
    <name type="scientific">Nitrospira defluvii</name>
    <dbReference type="NCBI Taxonomy" id="330214"/>
    <lineage>
        <taxon>Bacteria</taxon>
        <taxon>Pseudomonadati</taxon>
        <taxon>Nitrospirota</taxon>
        <taxon>Nitrospiria</taxon>
        <taxon>Nitrospirales</taxon>
        <taxon>Nitrospiraceae</taxon>
        <taxon>Nitrospira</taxon>
    </lineage>
</organism>
<dbReference type="CDD" id="cd01144">
    <property type="entry name" value="BtuF"/>
    <property type="match status" value="1"/>
</dbReference>
<dbReference type="KEGG" id="nde:NIDE2674"/>
<evidence type="ECO:0000259" key="3">
    <source>
        <dbReference type="PROSITE" id="PS50983"/>
    </source>
</evidence>
<dbReference type="Proteomes" id="UP000001660">
    <property type="component" value="Chromosome"/>
</dbReference>
<dbReference type="GO" id="GO:0071281">
    <property type="term" value="P:cellular response to iron ion"/>
    <property type="evidence" value="ECO:0007669"/>
    <property type="project" value="TreeGrafter"/>
</dbReference>
<keyword evidence="1" id="KW-0732">Signal</keyword>
<dbReference type="InterPro" id="IPR002491">
    <property type="entry name" value="ABC_transptr_periplasmic_BD"/>
</dbReference>
<feature type="transmembrane region" description="Helical" evidence="2">
    <location>
        <begin position="12"/>
        <end position="33"/>
    </location>
</feature>
<evidence type="ECO:0000256" key="2">
    <source>
        <dbReference type="SAM" id="Phobius"/>
    </source>
</evidence>
<dbReference type="PROSITE" id="PS51257">
    <property type="entry name" value="PROKAR_LIPOPROTEIN"/>
    <property type="match status" value="1"/>
</dbReference>
<dbReference type="InterPro" id="IPR054828">
    <property type="entry name" value="Vit_B12_bind_prot"/>
</dbReference>
<dbReference type="NCBIfam" id="NF038402">
    <property type="entry name" value="TroA_like"/>
    <property type="match status" value="1"/>
</dbReference>
<dbReference type="HOGENOM" id="CLU_038034_2_5_0"/>
<dbReference type="AlphaFoldDB" id="D8PGJ3"/>
<feature type="domain" description="Fe/B12 periplasmic-binding" evidence="3">
    <location>
        <begin position="80"/>
        <end position="330"/>
    </location>
</feature>
<dbReference type="InterPro" id="IPR050902">
    <property type="entry name" value="ABC_Transporter_SBP"/>
</dbReference>
<dbReference type="STRING" id="330214.NIDE2674"/>
<evidence type="ECO:0000313" key="5">
    <source>
        <dbReference type="Proteomes" id="UP000001660"/>
    </source>
</evidence>
<dbReference type="PANTHER" id="PTHR30535:SF34">
    <property type="entry name" value="MOLYBDATE-BINDING PROTEIN MOLA"/>
    <property type="match status" value="1"/>
</dbReference>
<dbReference type="Pfam" id="PF01497">
    <property type="entry name" value="Peripla_BP_2"/>
    <property type="match status" value="1"/>
</dbReference>
<keyword evidence="2" id="KW-0812">Transmembrane</keyword>
<dbReference type="Gene3D" id="3.40.50.1980">
    <property type="entry name" value="Nitrogenase molybdenum iron protein domain"/>
    <property type="match status" value="2"/>
</dbReference>
<sequence>MRAVRIIPGRRFAAACIGVVASMLVACLAFAFGETQEDHTVMKRRQQGILTGMPFMANITPRTFIDDAGRKLYVAKAPTRVVSLAPSITEMLFALGLDEQIVGVTDFCNFPVAAKAKAKVGYANPNLESLVALRPELIVAPREFHRANVLAKLEELKIPVLLLEATSVESIFSHIHTLGRIFDRSTEAHAMTAAMRSRMAELTARTEHLARVRVLYVINSQPLITVGPGSYIHQMIGLAGGLNIAAEAKAPYPRLTMETVLKEDPEILLFPRGSVETVSRSEQEAWRRWTTVTAVRESRLREVSADALNRPGPRVMEGLEALARAIHPEAFASESVPVQP</sequence>
<dbReference type="PROSITE" id="PS50983">
    <property type="entry name" value="FE_B12_PBP"/>
    <property type="match status" value="1"/>
</dbReference>
<dbReference type="eggNOG" id="COG0614">
    <property type="taxonomic scope" value="Bacteria"/>
</dbReference>
<protein>
    <submittedName>
        <fullName evidence="4">Putative Vitamin B12 import system, periplasmic binding protein BtuF</fullName>
    </submittedName>
</protein>